<reference evidence="14 15" key="1">
    <citation type="journal article" date="2014" name="Int. J. Syst. Evol. Microbiol.">
        <title>Complete genome sequence of Corynebacterium casei LMG S-19264T (=DSM 44701T), isolated from a smear-ripened cheese.</title>
        <authorList>
            <consortium name="US DOE Joint Genome Institute (JGI-PGF)"/>
            <person name="Walter F."/>
            <person name="Albersmeier A."/>
            <person name="Kalinowski J."/>
            <person name="Ruckert C."/>
        </authorList>
    </citation>
    <scope>NUCLEOTIDE SEQUENCE [LARGE SCALE GENOMIC DNA]</scope>
    <source>
        <strain evidence="14 15">NBRC 110095</strain>
    </source>
</reference>
<dbReference type="InterPro" id="IPR039901">
    <property type="entry name" value="Kdotransferase"/>
</dbReference>
<dbReference type="EMBL" id="BSPD01000035">
    <property type="protein sequence ID" value="GLS25775.1"/>
    <property type="molecule type" value="Genomic_DNA"/>
</dbReference>
<keyword evidence="15" id="KW-1185">Reference proteome</keyword>
<feature type="site" description="Transition state stabilizer" evidence="11">
    <location>
        <position position="227"/>
    </location>
</feature>
<comment type="similarity">
    <text evidence="3">Belongs to the glycosyltransferase group 1 family. Glycosyltransferase 30 subfamily.</text>
</comment>
<evidence type="ECO:0000256" key="10">
    <source>
        <dbReference type="PIRSR" id="PIRSR639901-1"/>
    </source>
</evidence>
<dbReference type="GO" id="GO:0005886">
    <property type="term" value="C:plasma membrane"/>
    <property type="evidence" value="ECO:0007669"/>
    <property type="project" value="UniProtKB-SubCell"/>
</dbReference>
<evidence type="ECO:0000256" key="11">
    <source>
        <dbReference type="PIRSR" id="PIRSR639901-2"/>
    </source>
</evidence>
<dbReference type="GO" id="GO:0043842">
    <property type="term" value="F:Kdo transferase activity"/>
    <property type="evidence" value="ECO:0007669"/>
    <property type="project" value="UniProtKB-EC"/>
</dbReference>
<evidence type="ECO:0000256" key="8">
    <source>
        <dbReference type="ARBA" id="ARBA00031445"/>
    </source>
</evidence>
<dbReference type="NCBIfam" id="NF004388">
    <property type="entry name" value="PRK05749.1-4"/>
    <property type="match status" value="1"/>
</dbReference>
<feature type="transmembrane region" description="Helical" evidence="12">
    <location>
        <begin position="12"/>
        <end position="30"/>
    </location>
</feature>
<evidence type="ECO:0000313" key="15">
    <source>
        <dbReference type="Proteomes" id="UP001156870"/>
    </source>
</evidence>
<feature type="domain" description="3-deoxy-D-manno-octulosonic-acid transferase N-terminal" evidence="13">
    <location>
        <begin position="42"/>
        <end position="230"/>
    </location>
</feature>
<dbReference type="Gene3D" id="3.40.50.2000">
    <property type="entry name" value="Glycogen Phosphorylase B"/>
    <property type="match status" value="1"/>
</dbReference>
<dbReference type="Pfam" id="PF04413">
    <property type="entry name" value="Glycos_transf_N"/>
    <property type="match status" value="1"/>
</dbReference>
<organism evidence="14 15">
    <name type="scientific">Marinibactrum halimedae</name>
    <dbReference type="NCBI Taxonomy" id="1444977"/>
    <lineage>
        <taxon>Bacteria</taxon>
        <taxon>Pseudomonadati</taxon>
        <taxon>Pseudomonadota</taxon>
        <taxon>Gammaproteobacteria</taxon>
        <taxon>Cellvibrionales</taxon>
        <taxon>Cellvibrionaceae</taxon>
        <taxon>Marinibactrum</taxon>
    </lineage>
</organism>
<keyword evidence="7" id="KW-0735">Signal-anchor</keyword>
<evidence type="ECO:0000256" key="12">
    <source>
        <dbReference type="RuleBase" id="RU365103"/>
    </source>
</evidence>
<accession>A0AA37WM24</accession>
<evidence type="ECO:0000256" key="6">
    <source>
        <dbReference type="ARBA" id="ARBA00022679"/>
    </source>
</evidence>
<evidence type="ECO:0000256" key="7">
    <source>
        <dbReference type="ARBA" id="ARBA00022968"/>
    </source>
</evidence>
<dbReference type="PANTHER" id="PTHR42755:SF1">
    <property type="entry name" value="3-DEOXY-D-MANNO-OCTULOSONIC ACID TRANSFERASE, MITOCHONDRIAL-RELATED"/>
    <property type="match status" value="1"/>
</dbReference>
<keyword evidence="12" id="KW-0448">Lipopolysaccharide biosynthesis</keyword>
<keyword evidence="12" id="KW-0812">Transmembrane</keyword>
<comment type="caution">
    <text evidence="14">The sequence shown here is derived from an EMBL/GenBank/DDBJ whole genome shotgun (WGS) entry which is preliminary data.</text>
</comment>
<dbReference type="InterPro" id="IPR007507">
    <property type="entry name" value="Glycos_transf_N"/>
</dbReference>
<dbReference type="InterPro" id="IPR038107">
    <property type="entry name" value="Glycos_transf_N_sf"/>
</dbReference>
<comment type="catalytic activity">
    <reaction evidence="9 12">
        <text>lipid IVA (E. coli) + CMP-3-deoxy-beta-D-manno-octulosonate = alpha-Kdo-(2-&gt;6)-lipid IVA (E. coli) + CMP + H(+)</text>
        <dbReference type="Rhea" id="RHEA:28066"/>
        <dbReference type="ChEBI" id="CHEBI:15378"/>
        <dbReference type="ChEBI" id="CHEBI:58603"/>
        <dbReference type="ChEBI" id="CHEBI:60364"/>
        <dbReference type="ChEBI" id="CHEBI:60377"/>
        <dbReference type="ChEBI" id="CHEBI:85987"/>
        <dbReference type="EC" id="2.4.99.12"/>
    </reaction>
</comment>
<dbReference type="PANTHER" id="PTHR42755">
    <property type="entry name" value="3-DEOXY-MANNO-OCTULOSONATE CYTIDYLYLTRANSFERASE"/>
    <property type="match status" value="1"/>
</dbReference>
<sequence length="482" mass="53883">MKSTLVKGKFIRGVYSGIFYTALPFILWRLKRRARLAPEYGKRWGERFGGISAEQKAQLVQLHQQGEKKLIWLHAVSVGETIAAAPLVNALLNNPDIAVWITSTTPTGAAQVQQRWGSQVLHSYLPYDVPLCLSRFLDVVRPNALLIMETELWPNLLSMCEYRDIPTLLINGRMSEKSARGYKKLSSLTYPMFASITAAAVQNHRDAERFYDLGLARDRTQVTGSIKFDITIDAYQEKVRQLRRALGLSLPTLDSSGSEKPLELNPQRFTFIAASTHEGEDGIILQAFLQLKRKYPQALLILVPRHPERFDEVAELIRGYDQWQLQRLSHLNELNEDEYSGRDDLKHMDVLLGDTMGELMTLYGLADVAFVGGSFVANGGHNTIEPAHWALPIVTGPSVFNFAVITEQLQSAGGLVVVDSANALAHQVDQWFSDDDTRMHVGLAAERVAKENRGALNRVIALVNQTVHIAVHISVHITTPTK</sequence>
<evidence type="ECO:0000313" key="14">
    <source>
        <dbReference type="EMBL" id="GLS25775.1"/>
    </source>
</evidence>
<evidence type="ECO:0000256" key="1">
    <source>
        <dbReference type="ARBA" id="ARBA00004388"/>
    </source>
</evidence>
<dbReference type="GO" id="GO:0009244">
    <property type="term" value="P:lipopolysaccharide core region biosynthetic process"/>
    <property type="evidence" value="ECO:0007669"/>
    <property type="project" value="UniProtKB-UniRule"/>
</dbReference>
<dbReference type="SUPFAM" id="SSF53756">
    <property type="entry name" value="UDP-Glycosyltransferase/glycogen phosphorylase"/>
    <property type="match status" value="1"/>
</dbReference>
<name>A0AA37WM24_9GAMM</name>
<dbReference type="FunFam" id="3.40.50.11720:FF:000001">
    <property type="entry name" value="3-deoxy-D-manno-octulosonic acid transferase"/>
    <property type="match status" value="1"/>
</dbReference>
<evidence type="ECO:0000256" key="2">
    <source>
        <dbReference type="ARBA" id="ARBA00004713"/>
    </source>
</evidence>
<evidence type="ECO:0000256" key="9">
    <source>
        <dbReference type="ARBA" id="ARBA00049183"/>
    </source>
</evidence>
<dbReference type="RefSeq" id="WP_232593923.1">
    <property type="nucleotide sequence ID" value="NZ_BSPD01000035.1"/>
</dbReference>
<comment type="subcellular location">
    <subcellularLocation>
        <location evidence="1">Cell inner membrane</location>
        <topology evidence="1">Single-pass membrane protein</topology>
        <orientation evidence="1">Cytoplasmic side</orientation>
    </subcellularLocation>
    <subcellularLocation>
        <location evidence="12">Cell membrane</location>
    </subcellularLocation>
</comment>
<feature type="site" description="Transition state stabilizer" evidence="11">
    <location>
        <position position="149"/>
    </location>
</feature>
<proteinExistence type="inferred from homology"/>
<evidence type="ECO:0000256" key="5">
    <source>
        <dbReference type="ARBA" id="ARBA00019077"/>
    </source>
</evidence>
<dbReference type="FunFam" id="3.40.50.2000:FF:000032">
    <property type="entry name" value="3-deoxy-D-manno-octulosonic acid transferase"/>
    <property type="match status" value="1"/>
</dbReference>
<protein>
    <recommendedName>
        <fullName evidence="5 12">3-deoxy-D-manno-octulosonic acid transferase</fullName>
        <shortName evidence="12">Kdo transferase</shortName>
        <ecNumber evidence="4 12">2.4.99.12</ecNumber>
    </recommendedName>
    <alternativeName>
        <fullName evidence="8 12">Lipid IV(A) 3-deoxy-D-manno-octulosonic acid transferase</fullName>
    </alternativeName>
</protein>
<dbReference type="Gene3D" id="3.40.50.11720">
    <property type="entry name" value="3-Deoxy-D-manno-octulosonic-acid transferase, N-terminal domain"/>
    <property type="match status" value="1"/>
</dbReference>
<feature type="active site" description="Proton acceptor" evidence="10">
    <location>
        <position position="80"/>
    </location>
</feature>
<evidence type="ECO:0000259" key="13">
    <source>
        <dbReference type="Pfam" id="PF04413"/>
    </source>
</evidence>
<comment type="function">
    <text evidence="12">Involved in lipopolysaccharide (LPS) biosynthesis. Catalyzes the transfer of 3-deoxy-D-manno-octulosonate (Kdo) residue(s) from CMP-Kdo to lipid IV(A), the tetraacyldisaccharide-1,4'-bisphosphate precursor of lipid A.</text>
</comment>
<keyword evidence="12" id="KW-0472">Membrane</keyword>
<comment type="pathway">
    <text evidence="2 12">Bacterial outer membrane biogenesis; LPS core biosynthesis.</text>
</comment>
<gene>
    <name evidence="14" type="ORF">GCM10007877_14890</name>
</gene>
<keyword evidence="12" id="KW-1133">Transmembrane helix</keyword>
<dbReference type="EC" id="2.4.99.12" evidence="4 12"/>
<keyword evidence="6 12" id="KW-0808">Transferase</keyword>
<dbReference type="Proteomes" id="UP001156870">
    <property type="component" value="Unassembled WGS sequence"/>
</dbReference>
<dbReference type="GO" id="GO:0009245">
    <property type="term" value="P:lipid A biosynthetic process"/>
    <property type="evidence" value="ECO:0007669"/>
    <property type="project" value="TreeGrafter"/>
</dbReference>
<dbReference type="AlphaFoldDB" id="A0AA37WM24"/>
<evidence type="ECO:0000256" key="4">
    <source>
        <dbReference type="ARBA" id="ARBA00012621"/>
    </source>
</evidence>
<keyword evidence="12" id="KW-1003">Cell membrane</keyword>
<evidence type="ECO:0000256" key="3">
    <source>
        <dbReference type="ARBA" id="ARBA00006380"/>
    </source>
</evidence>